<gene>
    <name evidence="1" type="ORF">SAMN05443572_106480</name>
</gene>
<organism evidence="1 2">
    <name type="scientific">Myxococcus fulvus</name>
    <dbReference type="NCBI Taxonomy" id="33"/>
    <lineage>
        <taxon>Bacteria</taxon>
        <taxon>Pseudomonadati</taxon>
        <taxon>Myxococcota</taxon>
        <taxon>Myxococcia</taxon>
        <taxon>Myxococcales</taxon>
        <taxon>Cystobacterineae</taxon>
        <taxon>Myxococcaceae</taxon>
        <taxon>Myxococcus</taxon>
    </lineage>
</organism>
<dbReference type="Proteomes" id="UP000183760">
    <property type="component" value="Unassembled WGS sequence"/>
</dbReference>
<reference evidence="1 2" key="1">
    <citation type="submission" date="2016-10" db="EMBL/GenBank/DDBJ databases">
        <authorList>
            <person name="Varghese N."/>
            <person name="Submissions S."/>
        </authorList>
    </citation>
    <scope>NUCLEOTIDE SEQUENCE [LARGE SCALE GENOMIC DNA]</scope>
    <source>
        <strain evidence="1 2">DSM 16525</strain>
    </source>
</reference>
<sequence>MTSAPKKFIDEIPEEDTPLYSLNFLVARFEPIADLQRDERVLGNKLPSSHYRTRDFSTHRFHKRISTPLGHIPPTVSDDE</sequence>
<protein>
    <submittedName>
        <fullName evidence="1">Uncharacterized protein</fullName>
    </submittedName>
</protein>
<keyword evidence="2" id="KW-1185">Reference proteome</keyword>
<proteinExistence type="predicted"/>
<accession>A0ABY1CME8</accession>
<name>A0ABY1CME8_MYXFU</name>
<dbReference type="EMBL" id="FOIB01000006">
    <property type="protein sequence ID" value="SEU23019.1"/>
    <property type="molecule type" value="Genomic_DNA"/>
</dbReference>
<comment type="caution">
    <text evidence="1">The sequence shown here is derived from an EMBL/GenBank/DDBJ whole genome shotgun (WGS) entry which is preliminary data.</text>
</comment>
<dbReference type="RefSeq" id="WP_074956470.1">
    <property type="nucleotide sequence ID" value="NZ_BJXR01000027.1"/>
</dbReference>
<evidence type="ECO:0000313" key="1">
    <source>
        <dbReference type="EMBL" id="SEU23019.1"/>
    </source>
</evidence>
<evidence type="ECO:0000313" key="2">
    <source>
        <dbReference type="Proteomes" id="UP000183760"/>
    </source>
</evidence>